<proteinExistence type="predicted"/>
<organism evidence="2 3">
    <name type="scientific">Grifola frondosa</name>
    <name type="common">Maitake</name>
    <name type="synonym">Polyporus frondosus</name>
    <dbReference type="NCBI Taxonomy" id="5627"/>
    <lineage>
        <taxon>Eukaryota</taxon>
        <taxon>Fungi</taxon>
        <taxon>Dikarya</taxon>
        <taxon>Basidiomycota</taxon>
        <taxon>Agaricomycotina</taxon>
        <taxon>Agaricomycetes</taxon>
        <taxon>Polyporales</taxon>
        <taxon>Grifolaceae</taxon>
        <taxon>Grifola</taxon>
    </lineage>
</organism>
<dbReference type="AlphaFoldDB" id="A0A1C7MDG2"/>
<reference evidence="2 3" key="1">
    <citation type="submission" date="2016-03" db="EMBL/GenBank/DDBJ databases">
        <title>Whole genome sequencing of Grifola frondosa 9006-11.</title>
        <authorList>
            <person name="Min B."/>
            <person name="Park H."/>
            <person name="Kim J.-G."/>
            <person name="Cho H."/>
            <person name="Oh Y.-L."/>
            <person name="Kong W.-S."/>
            <person name="Choi I.-G."/>
        </authorList>
    </citation>
    <scope>NUCLEOTIDE SEQUENCE [LARGE SCALE GENOMIC DNA]</scope>
    <source>
        <strain evidence="2 3">9006-11</strain>
    </source>
</reference>
<dbReference type="EMBL" id="LUGG01000005">
    <property type="protein sequence ID" value="OBZ74961.1"/>
    <property type="molecule type" value="Genomic_DNA"/>
</dbReference>
<feature type="domain" description="F-box" evidence="1">
    <location>
        <begin position="1"/>
        <end position="44"/>
    </location>
</feature>
<dbReference type="Proteomes" id="UP000092993">
    <property type="component" value="Unassembled WGS sequence"/>
</dbReference>
<dbReference type="OrthoDB" id="2751668at2759"/>
<evidence type="ECO:0000313" key="3">
    <source>
        <dbReference type="Proteomes" id="UP000092993"/>
    </source>
</evidence>
<comment type="caution">
    <text evidence="2">The sequence shown here is derived from an EMBL/GenBank/DDBJ whole genome shotgun (WGS) entry which is preliminary data.</text>
</comment>
<dbReference type="PROSITE" id="PS50181">
    <property type="entry name" value="FBOX"/>
    <property type="match status" value="1"/>
</dbReference>
<accession>A0A1C7MDG2</accession>
<name>A0A1C7MDG2_GRIFR</name>
<dbReference type="STRING" id="5627.A0A1C7MDG2"/>
<gene>
    <name evidence="2" type="ORF">A0H81_05085</name>
</gene>
<protein>
    <recommendedName>
        <fullName evidence="1">F-box domain-containing protein</fullName>
    </recommendedName>
</protein>
<dbReference type="InterPro" id="IPR001810">
    <property type="entry name" value="F-box_dom"/>
</dbReference>
<sequence length="451" mass="51177">MPFDILFEILALLSSRDLIALAYINKGFRQYLASPAASTMWKTARESTVGMPACAPYLSEFHWADLLWGKKCQQCGMKGAAVVSFALLRRCCALCKKTHLVDLKMFMELFPDVDTSILALVPHMMGPGSIGMTEYYWDDDIRDMSWRLVALEAKTSLGTARLSDAVKTFMGEQRVRVTAIMNHAAMCESVFAVRKSKKEVLERLRALIVTCGHNYLDACRAVSLEHYIVQSTSQSILTIWQRERSHLLQKADDAKQYRLNQARLEIIKTRHLLVRKLYNVFVFGAFAALIEDVIDIEEAHFVNAMARLPELSRDGRITEHRSCLDSLRGLLQPIRIQSNWPPRFSPALGALSTPRLDLKSFLSIMIRACFTPIVALACPSATEGMWLRHPCSVVDHVEAQHAVDEPEEGRDFFRDPRKIRPEPRRGYIVVDPDRPDYDGDARIDGKPYICL</sequence>
<evidence type="ECO:0000259" key="1">
    <source>
        <dbReference type="PROSITE" id="PS50181"/>
    </source>
</evidence>
<keyword evidence="3" id="KW-1185">Reference proteome</keyword>
<evidence type="ECO:0000313" key="2">
    <source>
        <dbReference type="EMBL" id="OBZ74961.1"/>
    </source>
</evidence>